<proteinExistence type="predicted"/>
<keyword evidence="2" id="KW-0732">Signal</keyword>
<evidence type="ECO:0000313" key="4">
    <source>
        <dbReference type="Proteomes" id="UP000469430"/>
    </source>
</evidence>
<dbReference type="OrthoDB" id="7596780at2"/>
<protein>
    <submittedName>
        <fullName evidence="3">Uncharacterized protein</fullName>
    </submittedName>
</protein>
<evidence type="ECO:0000256" key="2">
    <source>
        <dbReference type="SAM" id="SignalP"/>
    </source>
</evidence>
<dbReference type="RefSeq" id="WP_161389739.1">
    <property type="nucleotide sequence ID" value="NZ_JBHSCP010000001.1"/>
</dbReference>
<evidence type="ECO:0000313" key="3">
    <source>
        <dbReference type="EMBL" id="MXO98068.1"/>
    </source>
</evidence>
<feature type="signal peptide" evidence="2">
    <location>
        <begin position="1"/>
        <end position="28"/>
    </location>
</feature>
<accession>A0A6I4TU22</accession>
<keyword evidence="4" id="KW-1185">Reference proteome</keyword>
<reference evidence="3 4" key="1">
    <citation type="submission" date="2019-12" db="EMBL/GenBank/DDBJ databases">
        <title>Genomic-based taxomic classification of the family Erythrobacteraceae.</title>
        <authorList>
            <person name="Xu L."/>
        </authorList>
    </citation>
    <scope>NUCLEOTIDE SEQUENCE [LARGE SCALE GENOMIC DNA]</scope>
    <source>
        <strain evidence="3 4">S36</strain>
    </source>
</reference>
<name>A0A6I4TU22_9SPHN</name>
<evidence type="ECO:0000256" key="1">
    <source>
        <dbReference type="SAM" id="MobiDB-lite"/>
    </source>
</evidence>
<feature type="compositionally biased region" description="Basic and acidic residues" evidence="1">
    <location>
        <begin position="111"/>
        <end position="124"/>
    </location>
</feature>
<organism evidence="3 4">
    <name type="scientific">Croceibacterium xixiisoli</name>
    <dbReference type="NCBI Taxonomy" id="1476466"/>
    <lineage>
        <taxon>Bacteria</taxon>
        <taxon>Pseudomonadati</taxon>
        <taxon>Pseudomonadota</taxon>
        <taxon>Alphaproteobacteria</taxon>
        <taxon>Sphingomonadales</taxon>
        <taxon>Erythrobacteraceae</taxon>
        <taxon>Croceibacterium</taxon>
    </lineage>
</organism>
<dbReference type="AlphaFoldDB" id="A0A6I4TU22"/>
<dbReference type="EMBL" id="WTYJ01000001">
    <property type="protein sequence ID" value="MXO98068.1"/>
    <property type="molecule type" value="Genomic_DNA"/>
</dbReference>
<feature type="region of interest" description="Disordered" evidence="1">
    <location>
        <begin position="71"/>
        <end position="124"/>
    </location>
</feature>
<feature type="chain" id="PRO_5026132226" evidence="2">
    <location>
        <begin position="29"/>
        <end position="193"/>
    </location>
</feature>
<dbReference type="Proteomes" id="UP000469430">
    <property type="component" value="Unassembled WGS sequence"/>
</dbReference>
<gene>
    <name evidence="3" type="ORF">GRI97_03575</name>
</gene>
<comment type="caution">
    <text evidence="3">The sequence shown here is derived from an EMBL/GenBank/DDBJ whole genome shotgun (WGS) entry which is preliminary data.</text>
</comment>
<sequence length="193" mass="21291">MTRHLTRQWHIAAASTLLAMGVAAPAQAQQTDYEATVRIMRECAKIEALEARAACYDNTIATDRLISRRDAEPARNQPQPSPQPAPPRAVAAAAAPTGFGAETLPAPRAPRPGDDQTDSDGRYSGRIARAEKMSEGIYRLTLSDGAQWQFQDAVPFTYDPPRDGSQISLRRASLGSFLMDYRDQRPVRIRRVQ</sequence>